<dbReference type="GO" id="GO:0140993">
    <property type="term" value="F:histone modifying activity"/>
    <property type="evidence" value="ECO:0007669"/>
    <property type="project" value="UniProtKB-ARBA"/>
</dbReference>
<feature type="region of interest" description="Disordered" evidence="3">
    <location>
        <begin position="157"/>
        <end position="234"/>
    </location>
</feature>
<dbReference type="InterPro" id="IPR003889">
    <property type="entry name" value="FYrich_C"/>
</dbReference>
<feature type="compositionally biased region" description="Polar residues" evidence="3">
    <location>
        <begin position="319"/>
        <end position="340"/>
    </location>
</feature>
<dbReference type="PROSITE" id="PS51543">
    <property type="entry name" value="FYRC"/>
    <property type="match status" value="1"/>
</dbReference>
<evidence type="ECO:0000313" key="5">
    <source>
        <dbReference type="EMBL" id="CAE0607012.1"/>
    </source>
</evidence>
<dbReference type="SUPFAM" id="SSF57850">
    <property type="entry name" value="RING/U-box"/>
    <property type="match status" value="1"/>
</dbReference>
<dbReference type="Pfam" id="PF04564">
    <property type="entry name" value="U-box"/>
    <property type="match status" value="1"/>
</dbReference>
<sequence length="793" mass="89004">MAASACRGASTCSERWTAEASPKKKKPSSRNGCKLNKTCFVNTKREIERERQGCPPRKKRRTCREGDGRGLTRTNPRALQVEEIRSVVQELTVEQAEQALELCDGNEDVAMEELTENSRFRRKIFGKSVPKIQQMQNRSERDAPTVPLSLDGSVFVGSFRGKSGSTQERASAEPGNQSRHNEISNASGNKGTKQSDEGCERIDHCKTLPHDPNLSTTRDHVLAKGPRRGCNSIKNAENEDQCRGNLQTDCAAPGPSCSLPDATPAAPELPRLRGSSKSNPSTNNHAGTKRENGREGAVSVVGSFKSARPPRRRGSSASMQVQAKPSTSDGDSSLPRQTNARLRSGSSSSPKPLPKVSIRCINCQKAKRGHCGTERAIKSCLRRSNSRVAPQVELVEPSREAAPGKGWRKTGQTPSIAWLQYPFTTLGSERLLAEEYRGRRGRTKDTMQEEDKDTQNRRIGVIETQSTTELNCESFGIDCQEEHLNRRLPLTLGRKRQKACKNCELVQLGKLQTDEGWFNAGYIFPDGLHTRTVFRSSVMVDQLVVHDCFIIGEGGQYWPKPTFRIVAADRPQEPLEGRSCTACWTGILHRINSEINRRREAGEDLPPPPRTAIAGPEYFGLCHPEIIAMYEALDVDKKCTEYWQGKNERIEYAKTGILVPRVRKVRPQRERRPDRRRARTRRVDEFDVEAYFQEEYTVSRWSSLSRNERYKRRNGGLSSEDHPLPGFIDPITLEEVVNPAISPDGHVMGYATWVAVLSESAQCPFTKKPLSREHLVKLTKANFERYHDRIIYQ</sequence>
<feature type="compositionally biased region" description="Basic and acidic residues" evidence="3">
    <location>
        <begin position="193"/>
        <end position="209"/>
    </location>
</feature>
<evidence type="ECO:0000256" key="3">
    <source>
        <dbReference type="SAM" id="MobiDB-lite"/>
    </source>
</evidence>
<feature type="region of interest" description="Disordered" evidence="3">
    <location>
        <begin position="1"/>
        <end position="32"/>
    </location>
</feature>
<dbReference type="EMBL" id="HBIS01000960">
    <property type="protein sequence ID" value="CAE0607012.1"/>
    <property type="molecule type" value="Transcribed_RNA"/>
</dbReference>
<evidence type="ECO:0000259" key="4">
    <source>
        <dbReference type="Pfam" id="PF04564"/>
    </source>
</evidence>
<feature type="region of interest" description="Disordered" evidence="3">
    <location>
        <begin position="259"/>
        <end position="355"/>
    </location>
</feature>
<comment type="subcellular location">
    <subcellularLocation>
        <location evidence="1">Nucleus</location>
    </subcellularLocation>
</comment>
<reference evidence="5" key="1">
    <citation type="submission" date="2021-01" db="EMBL/GenBank/DDBJ databases">
        <authorList>
            <person name="Corre E."/>
            <person name="Pelletier E."/>
            <person name="Niang G."/>
            <person name="Scheremetjew M."/>
            <person name="Finn R."/>
            <person name="Kale V."/>
            <person name="Holt S."/>
            <person name="Cochrane G."/>
            <person name="Meng A."/>
            <person name="Brown T."/>
            <person name="Cohen L."/>
        </authorList>
    </citation>
    <scope>NUCLEOTIDE SEQUENCE</scope>
    <source>
        <strain evidence="5">CCMP1897</strain>
    </source>
</reference>
<dbReference type="GO" id="GO:0005634">
    <property type="term" value="C:nucleus"/>
    <property type="evidence" value="ECO:0007669"/>
    <property type="project" value="UniProtKB-SubCell"/>
</dbReference>
<dbReference type="UniPathway" id="UPA00143"/>
<feature type="domain" description="U-box" evidence="4">
    <location>
        <begin position="727"/>
        <end position="776"/>
    </location>
</feature>
<accession>A0A7S3U9Q0</accession>
<keyword evidence="2" id="KW-0539">Nucleus</keyword>
<feature type="compositionally biased region" description="Polar residues" evidence="3">
    <location>
        <begin position="275"/>
        <end position="286"/>
    </location>
</feature>
<proteinExistence type="predicted"/>
<dbReference type="Gene3D" id="3.30.160.360">
    <property type="match status" value="1"/>
</dbReference>
<dbReference type="Gene3D" id="3.30.40.10">
    <property type="entry name" value="Zinc/RING finger domain, C3HC4 (zinc finger)"/>
    <property type="match status" value="1"/>
</dbReference>
<dbReference type="GO" id="GO:0004842">
    <property type="term" value="F:ubiquitin-protein transferase activity"/>
    <property type="evidence" value="ECO:0007669"/>
    <property type="project" value="InterPro"/>
</dbReference>
<organism evidence="5">
    <name type="scientific">Picocystis salinarum</name>
    <dbReference type="NCBI Taxonomy" id="88271"/>
    <lineage>
        <taxon>Eukaryota</taxon>
        <taxon>Viridiplantae</taxon>
        <taxon>Chlorophyta</taxon>
        <taxon>Picocystophyceae</taxon>
        <taxon>Picocystales</taxon>
        <taxon>Picocystaceae</taxon>
        <taxon>Picocystis</taxon>
    </lineage>
</organism>
<dbReference type="InterPro" id="IPR003888">
    <property type="entry name" value="FYrich_N"/>
</dbReference>
<dbReference type="SMART" id="SM00542">
    <property type="entry name" value="FYRC"/>
    <property type="match status" value="1"/>
</dbReference>
<protein>
    <recommendedName>
        <fullName evidence="4">U-box domain-containing protein</fullName>
    </recommendedName>
</protein>
<dbReference type="InterPro" id="IPR013083">
    <property type="entry name" value="Znf_RING/FYVE/PHD"/>
</dbReference>
<gene>
    <name evidence="5" type="ORF">PSAL00342_LOCUS829</name>
</gene>
<evidence type="ECO:0000256" key="1">
    <source>
        <dbReference type="ARBA" id="ARBA00004123"/>
    </source>
</evidence>
<evidence type="ECO:0000256" key="2">
    <source>
        <dbReference type="ARBA" id="ARBA00023242"/>
    </source>
</evidence>
<name>A0A7S3U9Q0_9CHLO</name>
<dbReference type="GO" id="GO:0016567">
    <property type="term" value="P:protein ubiquitination"/>
    <property type="evidence" value="ECO:0007669"/>
    <property type="project" value="UniProtKB-UniPathway"/>
</dbReference>
<dbReference type="AlphaFoldDB" id="A0A7S3U9Q0"/>
<dbReference type="InterPro" id="IPR003613">
    <property type="entry name" value="Ubox_domain"/>
</dbReference>
<dbReference type="Pfam" id="PF05965">
    <property type="entry name" value="FYRC"/>
    <property type="match status" value="1"/>
</dbReference>
<feature type="compositionally biased region" description="Polar residues" evidence="3">
    <location>
        <begin position="163"/>
        <end position="192"/>
    </location>
</feature>
<feature type="region of interest" description="Disordered" evidence="3">
    <location>
        <begin position="50"/>
        <end position="74"/>
    </location>
</feature>
<feature type="compositionally biased region" description="Low complexity" evidence="3">
    <location>
        <begin position="341"/>
        <end position="355"/>
    </location>
</feature>
<dbReference type="PROSITE" id="PS51542">
    <property type="entry name" value="FYRN"/>
    <property type="match status" value="1"/>
</dbReference>